<dbReference type="FunFam" id="1.10.630.10:FF:000019">
    <property type="entry name" value="Cytochrome P450 family protein"/>
    <property type="match status" value="1"/>
</dbReference>
<keyword evidence="9" id="KW-0472">Membrane</keyword>
<dbReference type="Proteomes" id="UP000593562">
    <property type="component" value="Unassembled WGS sequence"/>
</dbReference>
<dbReference type="PROSITE" id="PS00086">
    <property type="entry name" value="CYTOCHROME_P450"/>
    <property type="match status" value="1"/>
</dbReference>
<feature type="binding site" description="axial binding residue" evidence="10">
    <location>
        <position position="774"/>
    </location>
    <ligand>
        <name>heme</name>
        <dbReference type="ChEBI" id="CHEBI:30413"/>
    </ligand>
    <ligandPart>
        <name>Fe</name>
        <dbReference type="ChEBI" id="CHEBI:18248"/>
    </ligandPart>
</feature>
<evidence type="ECO:0000256" key="2">
    <source>
        <dbReference type="ARBA" id="ARBA00004370"/>
    </source>
</evidence>
<evidence type="ECO:0000313" key="11">
    <source>
        <dbReference type="EMBL" id="KAF5750683.1"/>
    </source>
</evidence>
<keyword evidence="12" id="KW-1185">Reference proteome</keyword>
<dbReference type="Gene3D" id="1.10.630.10">
    <property type="entry name" value="Cytochrome P450"/>
    <property type="match status" value="2"/>
</dbReference>
<comment type="cofactor">
    <cofactor evidence="1 10">
        <name>heme</name>
        <dbReference type="ChEBI" id="CHEBI:30413"/>
    </cofactor>
</comment>
<dbReference type="PRINTS" id="PR00463">
    <property type="entry name" value="EP450I"/>
</dbReference>
<dbReference type="Pfam" id="PF00067">
    <property type="entry name" value="p450"/>
    <property type="match status" value="2"/>
</dbReference>
<dbReference type="InterPro" id="IPR001128">
    <property type="entry name" value="Cyt_P450"/>
</dbReference>
<dbReference type="SUPFAM" id="SSF48264">
    <property type="entry name" value="Cytochrome P450"/>
    <property type="match status" value="2"/>
</dbReference>
<dbReference type="GO" id="GO:0005506">
    <property type="term" value="F:iron ion binding"/>
    <property type="evidence" value="ECO:0007669"/>
    <property type="project" value="InterPro"/>
</dbReference>
<name>A0A7J7DWK6_TRIWF</name>
<evidence type="ECO:0000256" key="4">
    <source>
        <dbReference type="ARBA" id="ARBA00022617"/>
    </source>
</evidence>
<dbReference type="PRINTS" id="PR00385">
    <property type="entry name" value="P450"/>
</dbReference>
<gene>
    <name evidence="11" type="ORF">HS088_TW03G01022</name>
</gene>
<reference evidence="11 12" key="1">
    <citation type="journal article" date="2020" name="Nat. Commun.">
        <title>Genome of Tripterygium wilfordii and identification of cytochrome P450 involved in triptolide biosynthesis.</title>
        <authorList>
            <person name="Tu L."/>
            <person name="Su P."/>
            <person name="Zhang Z."/>
            <person name="Gao L."/>
            <person name="Wang J."/>
            <person name="Hu T."/>
            <person name="Zhou J."/>
            <person name="Zhang Y."/>
            <person name="Zhao Y."/>
            <person name="Liu Y."/>
            <person name="Song Y."/>
            <person name="Tong Y."/>
            <person name="Lu Y."/>
            <person name="Yang J."/>
            <person name="Xu C."/>
            <person name="Jia M."/>
            <person name="Peters R.J."/>
            <person name="Huang L."/>
            <person name="Gao W."/>
        </authorList>
    </citation>
    <scope>NUCLEOTIDE SEQUENCE [LARGE SCALE GENOMIC DNA]</scope>
    <source>
        <strain evidence="12">cv. XIE 37</strain>
        <tissue evidence="11">Leaf</tissue>
    </source>
</reference>
<evidence type="ECO:0000256" key="6">
    <source>
        <dbReference type="ARBA" id="ARBA00023002"/>
    </source>
</evidence>
<dbReference type="PANTHER" id="PTHR47943:SF8">
    <property type="entry name" value="CYTOCHROME P450"/>
    <property type="match status" value="1"/>
</dbReference>
<dbReference type="InterPro" id="IPR036396">
    <property type="entry name" value="Cyt_P450_sf"/>
</dbReference>
<proteinExistence type="inferred from homology"/>
<dbReference type="EMBL" id="JAAARO010000003">
    <property type="protein sequence ID" value="KAF5750683.1"/>
    <property type="molecule type" value="Genomic_DNA"/>
</dbReference>
<dbReference type="InParanoid" id="A0A7J7DWK6"/>
<accession>A0A7J7DWK6</accession>
<evidence type="ECO:0000256" key="10">
    <source>
        <dbReference type="PIRSR" id="PIRSR602401-1"/>
    </source>
</evidence>
<comment type="subcellular location">
    <subcellularLocation>
        <location evidence="2">Membrane</location>
    </subcellularLocation>
</comment>
<comment type="similarity">
    <text evidence="3">Belongs to the cytochrome P450 family.</text>
</comment>
<dbReference type="InterPro" id="IPR017972">
    <property type="entry name" value="Cyt_P450_CS"/>
</dbReference>
<dbReference type="GO" id="GO:0004497">
    <property type="term" value="F:monooxygenase activity"/>
    <property type="evidence" value="ECO:0007669"/>
    <property type="project" value="UniProtKB-KW"/>
</dbReference>
<dbReference type="InterPro" id="IPR002401">
    <property type="entry name" value="Cyt_P450_E_grp-I"/>
</dbReference>
<comment type="caution">
    <text evidence="11">The sequence shown here is derived from an EMBL/GenBank/DDBJ whole genome shotgun (WGS) entry which is preliminary data.</text>
</comment>
<keyword evidence="6" id="KW-0560">Oxidoreductase</keyword>
<evidence type="ECO:0000256" key="5">
    <source>
        <dbReference type="ARBA" id="ARBA00022723"/>
    </source>
</evidence>
<protein>
    <submittedName>
        <fullName evidence="11">Putative Cytochrome P450</fullName>
    </submittedName>
</protein>
<dbReference type="GO" id="GO:0016705">
    <property type="term" value="F:oxidoreductase activity, acting on paired donors, with incorporation or reduction of molecular oxygen"/>
    <property type="evidence" value="ECO:0007669"/>
    <property type="project" value="InterPro"/>
</dbReference>
<evidence type="ECO:0000256" key="1">
    <source>
        <dbReference type="ARBA" id="ARBA00001971"/>
    </source>
</evidence>
<evidence type="ECO:0000256" key="3">
    <source>
        <dbReference type="ARBA" id="ARBA00010617"/>
    </source>
</evidence>
<dbReference type="PANTHER" id="PTHR47943">
    <property type="entry name" value="CYTOCHROME P450 93A3-LIKE"/>
    <property type="match status" value="1"/>
</dbReference>
<sequence length="834" mass="96046">MINSNKLRLPPSPPALPIIGHTHLLSSRLPEALKTLAHRYGPLMQIRMVNTTYVVVSDATTAEEILKTHDIVFASKFGQGITQHNIYEGLSFVNSTYGKYWRFMKKLCMTKLFAGSQLDQFIHIREQETSKLLNSLEKKSKDGEPCDLSVELETLTQNMICRMAIGRRCLENPDQAMEIRRLIKDIVETAAKFYFIEVYGPLKKFDIFGNGMKLKLAMWRYDELAEKIMKEYEKEEDDEMKSSGTEGKDVMDILLETYKDPDAEVRLTRDHIKYFFMNWSNVLDLVKNGKTNLFMRSRRKEMGPERKQDSPVLKREHVKSPILWEYLHNMLQQEHKQMTGSHKYHGPIIKLINDSNKLRLPPSPPALPIIGHTHLLSSRLPEALKTLAYRYGPIMRIQMVNTTYVVVSAAITAEEILKTHDIVFSSKFCPGTTQHNIYGGLSFINSTYGKYWRFVKKLCMTKLFAGSQLKQFIHIREQETLKLLKSLEKKSKDGEPCDLSVELETLTQNIICRMAIGRRCLENPDQAMEIRRLVKDIVERAAKFYFIEVYGPLKKFDIFGNGMKLRLATWRYDELAEKIMKEYEKEEDDKMKSSRTEEKDVMDILLETYKDPDAEVKLTRGHIKCFFMDMFLAAVDTTTSATQWTVAELFNHPQVFKRLRDEIDSVVGSKRLVEESDIPSLPYLQAVIKETLRLHPPGPLLRRQCFEDMKVNGYDIKAGTKIFINVYAIMRDPSMWIEPDKFVPERFLDNSTKVMDLKGHNYSFLPFGSGRRACLGSSHASFVMHVTVGALVQCLDWKFEGGGKVDIETVKIYSGAIAHSLICYPTARLSLSDV</sequence>
<evidence type="ECO:0000313" key="12">
    <source>
        <dbReference type="Proteomes" id="UP000593562"/>
    </source>
</evidence>
<keyword evidence="5 10" id="KW-0479">Metal-binding</keyword>
<keyword evidence="8" id="KW-0503">Monooxygenase</keyword>
<evidence type="ECO:0000256" key="8">
    <source>
        <dbReference type="ARBA" id="ARBA00023033"/>
    </source>
</evidence>
<dbReference type="GO" id="GO:0016020">
    <property type="term" value="C:membrane"/>
    <property type="evidence" value="ECO:0007669"/>
    <property type="project" value="UniProtKB-SubCell"/>
</dbReference>
<evidence type="ECO:0000256" key="7">
    <source>
        <dbReference type="ARBA" id="ARBA00023004"/>
    </source>
</evidence>
<dbReference type="GO" id="GO:0020037">
    <property type="term" value="F:heme binding"/>
    <property type="evidence" value="ECO:0007669"/>
    <property type="project" value="InterPro"/>
</dbReference>
<keyword evidence="7 10" id="KW-0408">Iron</keyword>
<evidence type="ECO:0000256" key="9">
    <source>
        <dbReference type="ARBA" id="ARBA00023136"/>
    </source>
</evidence>
<keyword evidence="4 10" id="KW-0349">Heme</keyword>
<organism evidence="11 12">
    <name type="scientific">Tripterygium wilfordii</name>
    <name type="common">Thunder God vine</name>
    <dbReference type="NCBI Taxonomy" id="458696"/>
    <lineage>
        <taxon>Eukaryota</taxon>
        <taxon>Viridiplantae</taxon>
        <taxon>Streptophyta</taxon>
        <taxon>Embryophyta</taxon>
        <taxon>Tracheophyta</taxon>
        <taxon>Spermatophyta</taxon>
        <taxon>Magnoliopsida</taxon>
        <taxon>eudicotyledons</taxon>
        <taxon>Gunneridae</taxon>
        <taxon>Pentapetalae</taxon>
        <taxon>rosids</taxon>
        <taxon>fabids</taxon>
        <taxon>Celastrales</taxon>
        <taxon>Celastraceae</taxon>
        <taxon>Tripterygium</taxon>
    </lineage>
</organism>
<dbReference type="AlphaFoldDB" id="A0A7J7DWK6"/>
<dbReference type="FunCoup" id="A0A7J7DWK6">
    <property type="interactions" value="3"/>
</dbReference>